<dbReference type="AlphaFoldDB" id="X1CIR9"/>
<dbReference type="InterPro" id="IPR050763">
    <property type="entry name" value="ABC_transporter_ATP-binding"/>
</dbReference>
<evidence type="ECO:0000256" key="4">
    <source>
        <dbReference type="ARBA" id="ARBA00022840"/>
    </source>
</evidence>
<evidence type="ECO:0000256" key="3">
    <source>
        <dbReference type="ARBA" id="ARBA00022741"/>
    </source>
</evidence>
<dbReference type="Pfam" id="PF00005">
    <property type="entry name" value="ABC_tran"/>
    <property type="match status" value="1"/>
</dbReference>
<keyword evidence="4" id="KW-0067">ATP-binding</keyword>
<dbReference type="EMBL" id="BART01015414">
    <property type="protein sequence ID" value="GAG84136.1"/>
    <property type="molecule type" value="Genomic_DNA"/>
</dbReference>
<name>X1CIR9_9ZZZZ</name>
<sequence length="167" mass="18849">MFKIKASGKIDNLKDEYSDFSLILDKIYASYESGKNVLEDISFKAKKGDILGIIGGSGAGKSTILRAMTGQLDRKILHKGNVITAGIDVLKNNKELINKIGYVPQLEYLSLYFEFNAIDNCIFFGKNYQLDKNTIRENAKEILEVLGFDDELMHKPVKSYLVERKKS</sequence>
<dbReference type="InterPro" id="IPR003439">
    <property type="entry name" value="ABC_transporter-like_ATP-bd"/>
</dbReference>
<proteinExistence type="inferred from homology"/>
<dbReference type="SUPFAM" id="SSF52540">
    <property type="entry name" value="P-loop containing nucleoside triphosphate hydrolases"/>
    <property type="match status" value="1"/>
</dbReference>
<keyword evidence="3" id="KW-0547">Nucleotide-binding</keyword>
<comment type="similarity">
    <text evidence="1">Belongs to the ABC transporter superfamily.</text>
</comment>
<dbReference type="PANTHER" id="PTHR42711:SF5">
    <property type="entry name" value="ABC TRANSPORTER ATP-BINDING PROTEIN NATA"/>
    <property type="match status" value="1"/>
</dbReference>
<evidence type="ECO:0000256" key="2">
    <source>
        <dbReference type="ARBA" id="ARBA00022448"/>
    </source>
</evidence>
<gene>
    <name evidence="6" type="ORF">S01H4_29931</name>
</gene>
<protein>
    <recommendedName>
        <fullName evidence="5">ABC transporter domain-containing protein</fullName>
    </recommendedName>
</protein>
<keyword evidence="2" id="KW-0813">Transport</keyword>
<accession>X1CIR9</accession>
<dbReference type="PANTHER" id="PTHR42711">
    <property type="entry name" value="ABC TRANSPORTER ATP-BINDING PROTEIN"/>
    <property type="match status" value="1"/>
</dbReference>
<comment type="caution">
    <text evidence="6">The sequence shown here is derived from an EMBL/GenBank/DDBJ whole genome shotgun (WGS) entry which is preliminary data.</text>
</comment>
<evidence type="ECO:0000313" key="6">
    <source>
        <dbReference type="EMBL" id="GAG84136.1"/>
    </source>
</evidence>
<dbReference type="InterPro" id="IPR027417">
    <property type="entry name" value="P-loop_NTPase"/>
</dbReference>
<evidence type="ECO:0000256" key="1">
    <source>
        <dbReference type="ARBA" id="ARBA00005417"/>
    </source>
</evidence>
<dbReference type="GO" id="GO:0005524">
    <property type="term" value="F:ATP binding"/>
    <property type="evidence" value="ECO:0007669"/>
    <property type="project" value="UniProtKB-KW"/>
</dbReference>
<reference evidence="6" key="1">
    <citation type="journal article" date="2014" name="Front. Microbiol.">
        <title>High frequency of phylogenetically diverse reductive dehalogenase-homologous genes in deep subseafloor sedimentary metagenomes.</title>
        <authorList>
            <person name="Kawai M."/>
            <person name="Futagami T."/>
            <person name="Toyoda A."/>
            <person name="Takaki Y."/>
            <person name="Nishi S."/>
            <person name="Hori S."/>
            <person name="Arai W."/>
            <person name="Tsubouchi T."/>
            <person name="Morono Y."/>
            <person name="Uchiyama I."/>
            <person name="Ito T."/>
            <person name="Fujiyama A."/>
            <person name="Inagaki F."/>
            <person name="Takami H."/>
        </authorList>
    </citation>
    <scope>NUCLEOTIDE SEQUENCE</scope>
    <source>
        <strain evidence="6">Expedition CK06-06</strain>
    </source>
</reference>
<feature type="domain" description="ABC transporter" evidence="5">
    <location>
        <begin position="38"/>
        <end position="152"/>
    </location>
</feature>
<evidence type="ECO:0000259" key="5">
    <source>
        <dbReference type="Pfam" id="PF00005"/>
    </source>
</evidence>
<organism evidence="6">
    <name type="scientific">marine sediment metagenome</name>
    <dbReference type="NCBI Taxonomy" id="412755"/>
    <lineage>
        <taxon>unclassified sequences</taxon>
        <taxon>metagenomes</taxon>
        <taxon>ecological metagenomes</taxon>
    </lineage>
</organism>
<dbReference type="Gene3D" id="3.40.50.300">
    <property type="entry name" value="P-loop containing nucleotide triphosphate hydrolases"/>
    <property type="match status" value="1"/>
</dbReference>
<dbReference type="GO" id="GO:0016887">
    <property type="term" value="F:ATP hydrolysis activity"/>
    <property type="evidence" value="ECO:0007669"/>
    <property type="project" value="InterPro"/>
</dbReference>